<dbReference type="SUPFAM" id="SSF53474">
    <property type="entry name" value="alpha/beta-Hydrolases"/>
    <property type="match status" value="1"/>
</dbReference>
<dbReference type="RefSeq" id="WP_386710204.1">
    <property type="nucleotide sequence ID" value="NZ_JBHRYF010000008.1"/>
</dbReference>
<gene>
    <name evidence="3" type="ORF">ACFOM9_10795</name>
</gene>
<comment type="caution">
    <text evidence="3">The sequence shown here is derived from an EMBL/GenBank/DDBJ whole genome shotgun (WGS) entry which is preliminary data.</text>
</comment>
<keyword evidence="3" id="KW-0378">Hydrolase</keyword>
<dbReference type="EMBL" id="JBHRYF010000008">
    <property type="protein sequence ID" value="MFC3660555.1"/>
    <property type="molecule type" value="Genomic_DNA"/>
</dbReference>
<reference evidence="4" key="1">
    <citation type="journal article" date="2019" name="Int. J. Syst. Evol. Microbiol.">
        <title>The Global Catalogue of Microorganisms (GCM) 10K type strain sequencing project: providing services to taxonomists for standard genome sequencing and annotation.</title>
        <authorList>
            <consortium name="The Broad Institute Genomics Platform"/>
            <consortium name="The Broad Institute Genome Sequencing Center for Infectious Disease"/>
            <person name="Wu L."/>
            <person name="Ma J."/>
        </authorList>
    </citation>
    <scope>NUCLEOTIDE SEQUENCE [LARGE SCALE GENOMIC DNA]</scope>
    <source>
        <strain evidence="4">KCTC 42211</strain>
    </source>
</reference>
<dbReference type="InterPro" id="IPR029058">
    <property type="entry name" value="AB_hydrolase_fold"/>
</dbReference>
<evidence type="ECO:0000313" key="4">
    <source>
        <dbReference type="Proteomes" id="UP001595724"/>
    </source>
</evidence>
<proteinExistence type="predicted"/>
<dbReference type="Proteomes" id="UP001595724">
    <property type="component" value="Unassembled WGS sequence"/>
</dbReference>
<accession>A0ABV7UU78</accession>
<dbReference type="InterPro" id="IPR053145">
    <property type="entry name" value="AB_hydrolase_Est10"/>
</dbReference>
<protein>
    <submittedName>
        <fullName evidence="3">Alpha/beta hydrolase family protein</fullName>
        <ecNumber evidence="3">3.4.-.-</ecNumber>
    </submittedName>
</protein>
<sequence length="446" mass="47587">MNRLLQPRHLLFAALLASTPALAIDDARCHAGAYRLDDGGVVAIGALSDPAQLRWRRPDGTTGLLTPDAQGGWTSTRGWTGRADGVRVDFGRCDEARIVFAGHPGARIGFDVTDTTFAGDGVTLRGRLVLPEGAGPVPIAVEVHGSEDYSAVDLNAMQQLLPAQGVGVFVYDKRGTGASTGKYTQDFHLLAGDAAAALGEALRLGGSRTGRIGFHGGSQAGWVAPLAASRTPRAQFVLVGYGMATGPLAEDRDQVMLDLRTAGYGDDVLAKAREVTDATAAIVASRGARGWEQLDAARAKYAAQPWWGAMKGEFTGLVAHHARAEVEAMAPKLEVGTSWDYDPMPVLRGLQVPQLWILAGADSEAPPEETMRRLRTLAAEGRPITTMVFPDTDHGIVEFETGADGKRIETGYAEGYLRMLVDWIRDGRLDHAPYGNAQPLEATPRE</sequence>
<dbReference type="InterPro" id="IPR000383">
    <property type="entry name" value="Xaa-Pro-like_dom"/>
</dbReference>
<dbReference type="PANTHER" id="PTHR43265">
    <property type="entry name" value="ESTERASE ESTD"/>
    <property type="match status" value="1"/>
</dbReference>
<feature type="signal peptide" evidence="1">
    <location>
        <begin position="1"/>
        <end position="23"/>
    </location>
</feature>
<dbReference type="Gene3D" id="3.40.50.1820">
    <property type="entry name" value="alpha/beta hydrolase"/>
    <property type="match status" value="1"/>
</dbReference>
<evidence type="ECO:0000313" key="3">
    <source>
        <dbReference type="EMBL" id="MFC3660555.1"/>
    </source>
</evidence>
<evidence type="ECO:0000256" key="1">
    <source>
        <dbReference type="SAM" id="SignalP"/>
    </source>
</evidence>
<evidence type="ECO:0000259" key="2">
    <source>
        <dbReference type="Pfam" id="PF02129"/>
    </source>
</evidence>
<dbReference type="Pfam" id="PF02129">
    <property type="entry name" value="Peptidase_S15"/>
    <property type="match status" value="1"/>
</dbReference>
<feature type="domain" description="Xaa-Pro dipeptidyl-peptidase-like" evidence="2">
    <location>
        <begin position="120"/>
        <end position="246"/>
    </location>
</feature>
<dbReference type="PANTHER" id="PTHR43265:SF1">
    <property type="entry name" value="ESTERASE ESTD"/>
    <property type="match status" value="1"/>
</dbReference>
<keyword evidence="4" id="KW-1185">Reference proteome</keyword>
<organism evidence="3 4">
    <name type="scientific">Luteimonas notoginsengisoli</name>
    <dbReference type="NCBI Taxonomy" id="1578200"/>
    <lineage>
        <taxon>Bacteria</taxon>
        <taxon>Pseudomonadati</taxon>
        <taxon>Pseudomonadota</taxon>
        <taxon>Gammaproteobacteria</taxon>
        <taxon>Lysobacterales</taxon>
        <taxon>Lysobacteraceae</taxon>
        <taxon>Luteimonas</taxon>
    </lineage>
</organism>
<feature type="chain" id="PRO_5045691450" evidence="1">
    <location>
        <begin position="24"/>
        <end position="446"/>
    </location>
</feature>
<name>A0ABV7UU78_9GAMM</name>
<dbReference type="GO" id="GO:0016787">
    <property type="term" value="F:hydrolase activity"/>
    <property type="evidence" value="ECO:0007669"/>
    <property type="project" value="UniProtKB-KW"/>
</dbReference>
<dbReference type="EC" id="3.4.-.-" evidence="3"/>
<keyword evidence="1" id="KW-0732">Signal</keyword>